<dbReference type="KEGG" id="bip:Bint_2622"/>
<feature type="transmembrane region" description="Helical" evidence="1">
    <location>
        <begin position="40"/>
        <end position="64"/>
    </location>
</feature>
<feature type="transmembrane region" description="Helical" evidence="1">
    <location>
        <begin position="6"/>
        <end position="28"/>
    </location>
</feature>
<dbReference type="AlphaFoldDB" id="G0EPF1"/>
<organism evidence="2 3">
    <name type="scientific">Brachyspira intermedia (strain ATCC 51140 / PWS/A)</name>
    <name type="common">Serpulina intermedia</name>
    <dbReference type="NCBI Taxonomy" id="1045858"/>
    <lineage>
        <taxon>Bacteria</taxon>
        <taxon>Pseudomonadati</taxon>
        <taxon>Spirochaetota</taxon>
        <taxon>Spirochaetia</taxon>
        <taxon>Brachyspirales</taxon>
        <taxon>Brachyspiraceae</taxon>
        <taxon>Brachyspira</taxon>
    </lineage>
</organism>
<dbReference type="Proteomes" id="UP000008522">
    <property type="component" value="Chromosome"/>
</dbReference>
<evidence type="ECO:0000256" key="1">
    <source>
        <dbReference type="SAM" id="Phobius"/>
    </source>
</evidence>
<sequence length="93" mass="10270">MEVNGFVSVLVSFISLVSTVFSSTVAISATFFQVLPFFNFFYSFFTGSSFFSAFSVVFLAVVFFTGSSFFSAFSAVFLAVVFFTGSSFFQLFQ</sequence>
<gene>
    <name evidence="2" type="ordered locus">Bint_2622</name>
</gene>
<dbReference type="EMBL" id="CP002874">
    <property type="protein sequence ID" value="AEM23221.1"/>
    <property type="molecule type" value="Genomic_DNA"/>
</dbReference>
<keyword evidence="1" id="KW-1133">Transmembrane helix</keyword>
<accession>G0EPF1</accession>
<evidence type="ECO:0000313" key="3">
    <source>
        <dbReference type="Proteomes" id="UP000008522"/>
    </source>
</evidence>
<protein>
    <recommendedName>
        <fullName evidence="4">Transmembrane protein</fullName>
    </recommendedName>
</protein>
<evidence type="ECO:0008006" key="4">
    <source>
        <dbReference type="Google" id="ProtNLM"/>
    </source>
</evidence>
<proteinExistence type="predicted"/>
<dbReference type="HOGENOM" id="CLU_2394001_0_0_12"/>
<dbReference type="PATRIC" id="fig|1045858.4.peg.2624"/>
<reference evidence="2 3" key="1">
    <citation type="journal article" date="2011" name="BMC Genomics">
        <title>Complete genome sequence of Brachyspira intermedia reveals unique genomic features in Brachyspira species and phage-mediated horizontal gene transfer.</title>
        <authorList>
            <person name="Hafstrom T."/>
            <person name="Jansson D.S."/>
            <person name="Segerman B."/>
        </authorList>
    </citation>
    <scope>NUCLEOTIDE SEQUENCE [LARGE SCALE GENOMIC DNA]</scope>
    <source>
        <strain evidence="3">ATCC 51140 / PWS/A</strain>
    </source>
</reference>
<feature type="transmembrane region" description="Helical" evidence="1">
    <location>
        <begin position="70"/>
        <end position="92"/>
    </location>
</feature>
<evidence type="ECO:0000313" key="2">
    <source>
        <dbReference type="EMBL" id="AEM23221.1"/>
    </source>
</evidence>
<name>G0EPF1_BRAIP</name>
<keyword evidence="1" id="KW-0472">Membrane</keyword>
<keyword evidence="3" id="KW-1185">Reference proteome</keyword>
<keyword evidence="1" id="KW-0812">Transmembrane</keyword>